<reference evidence="11 12" key="1">
    <citation type="submission" date="2019-03" db="EMBL/GenBank/DDBJ databases">
        <authorList>
            <person name="Kim M.K.M."/>
        </authorList>
    </citation>
    <scope>NUCLEOTIDE SEQUENCE [LARGE SCALE GENOMIC DNA]</scope>
    <source>
        <strain evidence="11 12">18JY21-1</strain>
    </source>
</reference>
<dbReference type="GO" id="GO:0005886">
    <property type="term" value="C:plasma membrane"/>
    <property type="evidence" value="ECO:0007669"/>
    <property type="project" value="UniProtKB-SubCell"/>
</dbReference>
<comment type="caution">
    <text evidence="11">The sequence shown here is derived from an EMBL/GenBank/DDBJ whole genome shotgun (WGS) entry which is preliminary data.</text>
</comment>
<evidence type="ECO:0000313" key="11">
    <source>
        <dbReference type="EMBL" id="TCZ79468.1"/>
    </source>
</evidence>
<evidence type="ECO:0000256" key="6">
    <source>
        <dbReference type="ARBA" id="ARBA00023303"/>
    </source>
</evidence>
<evidence type="ECO:0000313" key="12">
    <source>
        <dbReference type="Proteomes" id="UP000295418"/>
    </source>
</evidence>
<keyword evidence="5 10" id="KW-0472">Membrane</keyword>
<dbReference type="GO" id="GO:0046872">
    <property type="term" value="F:metal ion binding"/>
    <property type="evidence" value="ECO:0007669"/>
    <property type="project" value="UniProtKB-KW"/>
</dbReference>
<comment type="function">
    <text evidence="9 10">Fluoride-specific ion channel. Important for reducing fluoride concentration in the cell, thus reducing its toxicity.</text>
</comment>
<feature type="transmembrane region" description="Helical" evidence="10">
    <location>
        <begin position="64"/>
        <end position="88"/>
    </location>
</feature>
<evidence type="ECO:0000256" key="2">
    <source>
        <dbReference type="ARBA" id="ARBA00022475"/>
    </source>
</evidence>
<keyword evidence="10" id="KW-0813">Transport</keyword>
<evidence type="ECO:0000256" key="1">
    <source>
        <dbReference type="ARBA" id="ARBA00004651"/>
    </source>
</evidence>
<dbReference type="Pfam" id="PF02537">
    <property type="entry name" value="CRCB"/>
    <property type="match status" value="1"/>
</dbReference>
<keyword evidence="12" id="KW-1185">Reference proteome</keyword>
<dbReference type="GO" id="GO:0062054">
    <property type="term" value="F:fluoride channel activity"/>
    <property type="evidence" value="ECO:0007669"/>
    <property type="project" value="UniProtKB-UniRule"/>
</dbReference>
<comment type="catalytic activity">
    <reaction evidence="8">
        <text>fluoride(in) = fluoride(out)</text>
        <dbReference type="Rhea" id="RHEA:76159"/>
        <dbReference type="ChEBI" id="CHEBI:17051"/>
    </reaction>
    <physiologicalReaction direction="left-to-right" evidence="8">
        <dbReference type="Rhea" id="RHEA:76160"/>
    </physiologicalReaction>
</comment>
<keyword evidence="6 10" id="KW-0407">Ion channel</keyword>
<accession>A0A4R4EMB2</accession>
<keyword evidence="10" id="KW-0406">Ion transport</keyword>
<comment type="subcellular location">
    <subcellularLocation>
        <location evidence="1 10">Cell membrane</location>
        <topology evidence="1 10">Multi-pass membrane protein</topology>
    </subcellularLocation>
</comment>
<organism evidence="11 12">
    <name type="scientific">Paenibacillus albiflavus</name>
    <dbReference type="NCBI Taxonomy" id="2545760"/>
    <lineage>
        <taxon>Bacteria</taxon>
        <taxon>Bacillati</taxon>
        <taxon>Bacillota</taxon>
        <taxon>Bacilli</taxon>
        <taxon>Bacillales</taxon>
        <taxon>Paenibacillaceae</taxon>
        <taxon>Paenibacillus</taxon>
    </lineage>
</organism>
<feature type="binding site" evidence="10">
    <location>
        <position position="72"/>
    </location>
    <ligand>
        <name>Na(+)</name>
        <dbReference type="ChEBI" id="CHEBI:29101"/>
        <note>structural</note>
    </ligand>
</feature>
<evidence type="ECO:0000256" key="9">
    <source>
        <dbReference type="ARBA" id="ARBA00049940"/>
    </source>
</evidence>
<keyword evidence="2 10" id="KW-1003">Cell membrane</keyword>
<evidence type="ECO:0000256" key="8">
    <source>
        <dbReference type="ARBA" id="ARBA00035585"/>
    </source>
</evidence>
<dbReference type="NCBIfam" id="TIGR00494">
    <property type="entry name" value="crcB"/>
    <property type="match status" value="1"/>
</dbReference>
<dbReference type="EMBL" id="SKFG01000003">
    <property type="protein sequence ID" value="TCZ79468.1"/>
    <property type="molecule type" value="Genomic_DNA"/>
</dbReference>
<dbReference type="PANTHER" id="PTHR28259:SF1">
    <property type="entry name" value="FLUORIDE EXPORT PROTEIN 1-RELATED"/>
    <property type="match status" value="1"/>
</dbReference>
<dbReference type="HAMAP" id="MF_00454">
    <property type="entry name" value="FluC"/>
    <property type="match status" value="1"/>
</dbReference>
<dbReference type="RefSeq" id="WP_132417126.1">
    <property type="nucleotide sequence ID" value="NZ_SKFG01000003.1"/>
</dbReference>
<proteinExistence type="inferred from homology"/>
<keyword evidence="10" id="KW-0915">Sodium</keyword>
<keyword evidence="10" id="KW-0479">Metal-binding</keyword>
<dbReference type="GO" id="GO:0140114">
    <property type="term" value="P:cellular detoxification of fluoride"/>
    <property type="evidence" value="ECO:0007669"/>
    <property type="project" value="UniProtKB-UniRule"/>
</dbReference>
<feature type="transmembrane region" description="Helical" evidence="10">
    <location>
        <begin position="94"/>
        <end position="114"/>
    </location>
</feature>
<evidence type="ECO:0000256" key="7">
    <source>
        <dbReference type="ARBA" id="ARBA00035120"/>
    </source>
</evidence>
<comment type="activity regulation">
    <text evidence="10">Na(+) is not transported, but it plays an essential structural role and its presence is essential for fluoride channel function.</text>
</comment>
<dbReference type="OrthoDB" id="9799631at2"/>
<evidence type="ECO:0000256" key="5">
    <source>
        <dbReference type="ARBA" id="ARBA00023136"/>
    </source>
</evidence>
<feature type="transmembrane region" description="Helical" evidence="10">
    <location>
        <begin position="5"/>
        <end position="25"/>
    </location>
</feature>
<keyword evidence="4 10" id="KW-1133">Transmembrane helix</keyword>
<evidence type="ECO:0000256" key="10">
    <source>
        <dbReference type="HAMAP-Rule" id="MF_00454"/>
    </source>
</evidence>
<evidence type="ECO:0000256" key="4">
    <source>
        <dbReference type="ARBA" id="ARBA00022989"/>
    </source>
</evidence>
<name>A0A4R4EMB2_9BACL</name>
<dbReference type="Proteomes" id="UP000295418">
    <property type="component" value="Unassembled WGS sequence"/>
</dbReference>
<sequence length="130" mass="14096">MKNYLYIGIGGAFGAVCRLLITRLWPSTGTVFPFGTLACNLVGCVLLGYLTYALFPRMSEQVKLMITTGFIGAFTTLSTFSMETVILLENGRTLLAFAYVVTSLIGGMGFVWLGSRLAGHDKHRGDRSNG</sequence>
<gene>
    <name evidence="10 11" type="primary">crcB</name>
    <name evidence="10" type="synonym">fluC</name>
    <name evidence="11" type="ORF">E0485_06315</name>
</gene>
<evidence type="ECO:0000256" key="3">
    <source>
        <dbReference type="ARBA" id="ARBA00022692"/>
    </source>
</evidence>
<feature type="binding site" evidence="10">
    <location>
        <position position="75"/>
    </location>
    <ligand>
        <name>Na(+)</name>
        <dbReference type="ChEBI" id="CHEBI:29101"/>
        <note>structural</note>
    </ligand>
</feature>
<comment type="similarity">
    <text evidence="7 10">Belongs to the fluoride channel Fluc/FEX (TC 1.A.43) family.</text>
</comment>
<dbReference type="AlphaFoldDB" id="A0A4R4EMB2"/>
<keyword evidence="3 10" id="KW-0812">Transmembrane</keyword>
<dbReference type="InterPro" id="IPR003691">
    <property type="entry name" value="FluC"/>
</dbReference>
<protein>
    <recommendedName>
        <fullName evidence="10">Fluoride-specific ion channel FluC</fullName>
    </recommendedName>
</protein>
<dbReference type="PANTHER" id="PTHR28259">
    <property type="entry name" value="FLUORIDE EXPORT PROTEIN 1-RELATED"/>
    <property type="match status" value="1"/>
</dbReference>
<feature type="transmembrane region" description="Helical" evidence="10">
    <location>
        <begin position="31"/>
        <end position="52"/>
    </location>
</feature>